<feature type="region of interest" description="Disordered" evidence="1">
    <location>
        <begin position="243"/>
        <end position="286"/>
    </location>
</feature>
<reference evidence="2 3" key="1">
    <citation type="journal article" date="2016" name="Nat. Commun.">
        <title>Ectomycorrhizal ecology is imprinted in the genome of the dominant symbiotic fungus Cenococcum geophilum.</title>
        <authorList>
            <consortium name="DOE Joint Genome Institute"/>
            <person name="Peter M."/>
            <person name="Kohler A."/>
            <person name="Ohm R.A."/>
            <person name="Kuo A."/>
            <person name="Krutzmann J."/>
            <person name="Morin E."/>
            <person name="Arend M."/>
            <person name="Barry K.W."/>
            <person name="Binder M."/>
            <person name="Choi C."/>
            <person name="Clum A."/>
            <person name="Copeland A."/>
            <person name="Grisel N."/>
            <person name="Haridas S."/>
            <person name="Kipfer T."/>
            <person name="LaButti K."/>
            <person name="Lindquist E."/>
            <person name="Lipzen A."/>
            <person name="Maire R."/>
            <person name="Meier B."/>
            <person name="Mihaltcheva S."/>
            <person name="Molinier V."/>
            <person name="Murat C."/>
            <person name="Poggeler S."/>
            <person name="Quandt C.A."/>
            <person name="Sperisen C."/>
            <person name="Tritt A."/>
            <person name="Tisserant E."/>
            <person name="Crous P.W."/>
            <person name="Henrissat B."/>
            <person name="Nehls U."/>
            <person name="Egli S."/>
            <person name="Spatafora J.W."/>
            <person name="Grigoriev I.V."/>
            <person name="Martin F.M."/>
        </authorList>
    </citation>
    <scope>NUCLEOTIDE SEQUENCE [LARGE SCALE GENOMIC DNA]</scope>
    <source>
        <strain evidence="2 3">CBS 207.34</strain>
    </source>
</reference>
<feature type="region of interest" description="Disordered" evidence="1">
    <location>
        <begin position="151"/>
        <end position="180"/>
    </location>
</feature>
<organism evidence="2 3">
    <name type="scientific">Glonium stellatum</name>
    <dbReference type="NCBI Taxonomy" id="574774"/>
    <lineage>
        <taxon>Eukaryota</taxon>
        <taxon>Fungi</taxon>
        <taxon>Dikarya</taxon>
        <taxon>Ascomycota</taxon>
        <taxon>Pezizomycotina</taxon>
        <taxon>Dothideomycetes</taxon>
        <taxon>Pleosporomycetidae</taxon>
        <taxon>Gloniales</taxon>
        <taxon>Gloniaceae</taxon>
        <taxon>Glonium</taxon>
    </lineage>
</organism>
<sequence length="305" mass="32369">MVERDGGCKGRKVVEGGQSRGGCSVVERLNIGASDGGRRKGPLQLARCWVLGDTNNNKRSGQSMRGLERCGDHEKAHEKGGAFADERHASQPVEVPATCFALHSIFFLSRPPPVSSRHQHTGIGLPAARAYCVQSEPSGAADWTGSLHLSALPPAAQTGHGSQRESHHHVPSRRRLGVDNRGGWATSTRITAHLLFIFISLSSSARRTSGAGWAHSGAGCSSTGPCRRRHAALHASARRRASLEHCLSSPPSSSCMPGGVGVSRKKQQEEAAGSSKRQMEWEGGWVGRAPESFAKVSGTTLKPLG</sequence>
<proteinExistence type="predicted"/>
<feature type="compositionally biased region" description="Low complexity" evidence="1">
    <location>
        <begin position="248"/>
        <end position="257"/>
    </location>
</feature>
<accession>A0A8E2JMQ1</accession>
<evidence type="ECO:0000313" key="2">
    <source>
        <dbReference type="EMBL" id="OCL03080.1"/>
    </source>
</evidence>
<protein>
    <submittedName>
        <fullName evidence="2">Uncharacterized protein</fullName>
    </submittedName>
</protein>
<evidence type="ECO:0000256" key="1">
    <source>
        <dbReference type="SAM" id="MobiDB-lite"/>
    </source>
</evidence>
<dbReference type="Proteomes" id="UP000250140">
    <property type="component" value="Unassembled WGS sequence"/>
</dbReference>
<keyword evidence="3" id="KW-1185">Reference proteome</keyword>
<gene>
    <name evidence="2" type="ORF">AOQ84DRAFT_228058</name>
</gene>
<dbReference type="EMBL" id="KV750818">
    <property type="protein sequence ID" value="OCL03080.1"/>
    <property type="molecule type" value="Genomic_DNA"/>
</dbReference>
<feature type="compositionally biased region" description="Basic residues" evidence="1">
    <location>
        <begin position="166"/>
        <end position="175"/>
    </location>
</feature>
<name>A0A8E2JMQ1_9PEZI</name>
<evidence type="ECO:0000313" key="3">
    <source>
        <dbReference type="Proteomes" id="UP000250140"/>
    </source>
</evidence>
<dbReference type="AlphaFoldDB" id="A0A8E2JMQ1"/>